<sequence>MIGSAAWVHKLQSPARTLLLDGLPGFAVPWVAGCYGCHPRGRRMFSFCNISYFYVSLFGLGFFLGSFRLFLFFFHVCFLKGQTIALVAFLFHIAWCS</sequence>
<evidence type="ECO:0000256" key="1">
    <source>
        <dbReference type="SAM" id="Phobius"/>
    </source>
</evidence>
<proteinExistence type="predicted"/>
<name>A0A0A9DZC8_ARUDO</name>
<feature type="transmembrane region" description="Helical" evidence="1">
    <location>
        <begin position="44"/>
        <end position="64"/>
    </location>
</feature>
<evidence type="ECO:0000313" key="2">
    <source>
        <dbReference type="EMBL" id="JAD92068.1"/>
    </source>
</evidence>
<organism evidence="2">
    <name type="scientific">Arundo donax</name>
    <name type="common">Giant reed</name>
    <name type="synonym">Donax arundinaceus</name>
    <dbReference type="NCBI Taxonomy" id="35708"/>
    <lineage>
        <taxon>Eukaryota</taxon>
        <taxon>Viridiplantae</taxon>
        <taxon>Streptophyta</taxon>
        <taxon>Embryophyta</taxon>
        <taxon>Tracheophyta</taxon>
        <taxon>Spermatophyta</taxon>
        <taxon>Magnoliopsida</taxon>
        <taxon>Liliopsida</taxon>
        <taxon>Poales</taxon>
        <taxon>Poaceae</taxon>
        <taxon>PACMAD clade</taxon>
        <taxon>Arundinoideae</taxon>
        <taxon>Arundineae</taxon>
        <taxon>Arundo</taxon>
    </lineage>
</organism>
<feature type="transmembrane region" description="Helical" evidence="1">
    <location>
        <begin position="70"/>
        <end position="95"/>
    </location>
</feature>
<reference evidence="2" key="2">
    <citation type="journal article" date="2015" name="Data Brief">
        <title>Shoot transcriptome of the giant reed, Arundo donax.</title>
        <authorList>
            <person name="Barrero R.A."/>
            <person name="Guerrero F.D."/>
            <person name="Moolhuijzen P."/>
            <person name="Goolsby J.A."/>
            <person name="Tidwell J."/>
            <person name="Bellgard S.E."/>
            <person name="Bellgard M.I."/>
        </authorList>
    </citation>
    <scope>NUCLEOTIDE SEQUENCE</scope>
    <source>
        <tissue evidence="2">Shoot tissue taken approximately 20 cm above the soil surface</tissue>
    </source>
</reference>
<keyword evidence="1" id="KW-0812">Transmembrane</keyword>
<keyword evidence="1" id="KW-0472">Membrane</keyword>
<keyword evidence="1" id="KW-1133">Transmembrane helix</keyword>
<protein>
    <submittedName>
        <fullName evidence="2">Uncharacterized protein</fullName>
    </submittedName>
</protein>
<accession>A0A0A9DZC8</accession>
<dbReference type="AlphaFoldDB" id="A0A0A9DZC8"/>
<reference evidence="2" key="1">
    <citation type="submission" date="2014-09" db="EMBL/GenBank/DDBJ databases">
        <authorList>
            <person name="Magalhaes I.L.F."/>
            <person name="Oliveira U."/>
            <person name="Santos F.R."/>
            <person name="Vidigal T.H.D.A."/>
            <person name="Brescovit A.D."/>
            <person name="Santos A.J."/>
        </authorList>
    </citation>
    <scope>NUCLEOTIDE SEQUENCE</scope>
    <source>
        <tissue evidence="2">Shoot tissue taken approximately 20 cm above the soil surface</tissue>
    </source>
</reference>
<dbReference type="EMBL" id="GBRH01205827">
    <property type="protein sequence ID" value="JAD92068.1"/>
    <property type="molecule type" value="Transcribed_RNA"/>
</dbReference>